<keyword evidence="3 4" id="KW-0408">Iron</keyword>
<dbReference type="Proteomes" id="UP000641025">
    <property type="component" value="Unassembled WGS sequence"/>
</dbReference>
<accession>A0ABS0YWB3</accession>
<evidence type="ECO:0000313" key="8">
    <source>
        <dbReference type="Proteomes" id="UP000641025"/>
    </source>
</evidence>
<organism evidence="7 8">
    <name type="scientific">Geomonas propionica</name>
    <dbReference type="NCBI Taxonomy" id="2798582"/>
    <lineage>
        <taxon>Bacteria</taxon>
        <taxon>Pseudomonadati</taxon>
        <taxon>Thermodesulfobacteriota</taxon>
        <taxon>Desulfuromonadia</taxon>
        <taxon>Geobacterales</taxon>
        <taxon>Geobacteraceae</taxon>
        <taxon>Geomonas</taxon>
    </lineage>
</organism>
<evidence type="ECO:0000256" key="5">
    <source>
        <dbReference type="SAM" id="SignalP"/>
    </source>
</evidence>
<name>A0ABS0YWB3_9BACT</name>
<dbReference type="Pfam" id="PF13442">
    <property type="entry name" value="Cytochrome_CBB3"/>
    <property type="match status" value="1"/>
</dbReference>
<evidence type="ECO:0000313" key="7">
    <source>
        <dbReference type="EMBL" id="MBJ6802255.1"/>
    </source>
</evidence>
<keyword evidence="1 4" id="KW-0349">Heme</keyword>
<dbReference type="RefSeq" id="WP_199396728.1">
    <property type="nucleotide sequence ID" value="NZ_JAEMHK010000017.1"/>
</dbReference>
<evidence type="ECO:0000256" key="3">
    <source>
        <dbReference type="ARBA" id="ARBA00023004"/>
    </source>
</evidence>
<comment type="caution">
    <text evidence="7">The sequence shown here is derived from an EMBL/GenBank/DDBJ whole genome shotgun (WGS) entry which is preliminary data.</text>
</comment>
<feature type="chain" id="PRO_5047014360" evidence="5">
    <location>
        <begin position="24"/>
        <end position="125"/>
    </location>
</feature>
<keyword evidence="2 4" id="KW-0479">Metal-binding</keyword>
<keyword evidence="8" id="KW-1185">Reference proteome</keyword>
<keyword evidence="5" id="KW-0732">Signal</keyword>
<evidence type="ECO:0000256" key="4">
    <source>
        <dbReference type="PROSITE-ProRule" id="PRU00433"/>
    </source>
</evidence>
<dbReference type="PROSITE" id="PS51007">
    <property type="entry name" value="CYTC"/>
    <property type="match status" value="1"/>
</dbReference>
<sequence length="125" mass="13685">MKKTILSVAAALSLVAVTTPAPAVTGPPKMPYAFEMYCVMCHQQGVQIGPTGIFDMQSKSGNPLHEQYIRNNVRFGMKAMPAFRLSEVPPKELDGFVAYLKEVAAYRKINPTYRPVPAQKGGAKK</sequence>
<dbReference type="Gene3D" id="1.10.760.10">
    <property type="entry name" value="Cytochrome c-like domain"/>
    <property type="match status" value="1"/>
</dbReference>
<feature type="domain" description="Cytochrome c" evidence="6">
    <location>
        <begin position="21"/>
        <end position="104"/>
    </location>
</feature>
<evidence type="ECO:0000256" key="2">
    <source>
        <dbReference type="ARBA" id="ARBA00022723"/>
    </source>
</evidence>
<protein>
    <submittedName>
        <fullName evidence="7">Cytochrome c</fullName>
    </submittedName>
</protein>
<feature type="signal peptide" evidence="5">
    <location>
        <begin position="1"/>
        <end position="23"/>
    </location>
</feature>
<dbReference type="EMBL" id="JAEMHK010000017">
    <property type="protein sequence ID" value="MBJ6802255.1"/>
    <property type="molecule type" value="Genomic_DNA"/>
</dbReference>
<reference evidence="7 8" key="1">
    <citation type="submission" date="2020-12" db="EMBL/GenBank/DDBJ databases">
        <title>Geomonas sp. Red259, isolated from paddy soil.</title>
        <authorList>
            <person name="Xu Z."/>
            <person name="Zhang Z."/>
            <person name="Masuda Y."/>
            <person name="Itoh H."/>
            <person name="Senoo K."/>
        </authorList>
    </citation>
    <scope>NUCLEOTIDE SEQUENCE [LARGE SCALE GENOMIC DNA]</scope>
    <source>
        <strain evidence="7 8">Red259</strain>
    </source>
</reference>
<dbReference type="InterPro" id="IPR009056">
    <property type="entry name" value="Cyt_c-like_dom"/>
</dbReference>
<dbReference type="SUPFAM" id="SSF46626">
    <property type="entry name" value="Cytochrome c"/>
    <property type="match status" value="1"/>
</dbReference>
<evidence type="ECO:0000259" key="6">
    <source>
        <dbReference type="PROSITE" id="PS51007"/>
    </source>
</evidence>
<evidence type="ECO:0000256" key="1">
    <source>
        <dbReference type="ARBA" id="ARBA00022617"/>
    </source>
</evidence>
<dbReference type="InterPro" id="IPR036909">
    <property type="entry name" value="Cyt_c-like_dom_sf"/>
</dbReference>
<proteinExistence type="predicted"/>
<gene>
    <name evidence="7" type="ORF">JFN90_19180</name>
</gene>